<organism evidence="14 15">
    <name type="scientific">Virgibacillus alimentarius</name>
    <dbReference type="NCBI Taxonomy" id="698769"/>
    <lineage>
        <taxon>Bacteria</taxon>
        <taxon>Bacillati</taxon>
        <taxon>Bacillota</taxon>
        <taxon>Bacilli</taxon>
        <taxon>Bacillales</taxon>
        <taxon>Bacillaceae</taxon>
        <taxon>Virgibacillus</taxon>
    </lineage>
</organism>
<feature type="active site" description="Proton donor/acceptor" evidence="12">
    <location>
        <position position="143"/>
    </location>
</feature>
<dbReference type="PROSITE" id="PS00666">
    <property type="entry name" value="DHDPS_2"/>
    <property type="match status" value="1"/>
</dbReference>
<evidence type="ECO:0000256" key="3">
    <source>
        <dbReference type="ARBA" id="ARBA00007592"/>
    </source>
</evidence>
<dbReference type="PANTHER" id="PTHR12128:SF66">
    <property type="entry name" value="4-HYDROXY-2-OXOGLUTARATE ALDOLASE, MITOCHONDRIAL"/>
    <property type="match status" value="1"/>
</dbReference>
<name>A0ABS4S9L0_9BACI</name>
<evidence type="ECO:0000256" key="9">
    <source>
        <dbReference type="ARBA" id="ARBA00023239"/>
    </source>
</evidence>
<keyword evidence="7 12" id="KW-0220">Diaminopimelate biosynthesis</keyword>
<dbReference type="PIRSF" id="PIRSF001365">
    <property type="entry name" value="DHDPS"/>
    <property type="match status" value="1"/>
</dbReference>
<comment type="caution">
    <text evidence="12">Was originally thought to be a dihydrodipicolinate synthase (DHDPS), catalyzing the condensation of (S)-aspartate-beta-semialdehyde [(S)-ASA] and pyruvate to dihydrodipicolinate (DHDP). However, it was shown in E.coli that the product of the enzymatic reaction is not dihydrodipicolinate but in fact (4S)-4-hydroxy-2,3,4,5-tetrahydro-(2S)-dipicolinic acid (HTPA), and that the consecutive dehydration reaction leading to DHDP is not spontaneous but catalyzed by DapB.</text>
</comment>
<dbReference type="EMBL" id="JAGIKX010000021">
    <property type="protein sequence ID" value="MBP2258207.1"/>
    <property type="molecule type" value="Genomic_DNA"/>
</dbReference>
<dbReference type="InterPro" id="IPR002220">
    <property type="entry name" value="DapA-like"/>
</dbReference>
<dbReference type="InterPro" id="IPR005263">
    <property type="entry name" value="DapA"/>
</dbReference>
<evidence type="ECO:0000256" key="13">
    <source>
        <dbReference type="PIRNR" id="PIRNR001365"/>
    </source>
</evidence>
<evidence type="ECO:0000256" key="4">
    <source>
        <dbReference type="ARBA" id="ARBA00012086"/>
    </source>
</evidence>
<comment type="catalytic activity">
    <reaction evidence="11 12">
        <text>L-aspartate 4-semialdehyde + pyruvate = (2S,4S)-4-hydroxy-2,3,4,5-tetrahydrodipicolinate + H2O + H(+)</text>
        <dbReference type="Rhea" id="RHEA:34171"/>
        <dbReference type="ChEBI" id="CHEBI:15361"/>
        <dbReference type="ChEBI" id="CHEBI:15377"/>
        <dbReference type="ChEBI" id="CHEBI:15378"/>
        <dbReference type="ChEBI" id="CHEBI:67139"/>
        <dbReference type="ChEBI" id="CHEBI:537519"/>
        <dbReference type="EC" id="4.3.3.7"/>
    </reaction>
</comment>
<dbReference type="GO" id="GO:0008840">
    <property type="term" value="F:4-hydroxy-tetrahydrodipicolinate synthase activity"/>
    <property type="evidence" value="ECO:0007669"/>
    <property type="project" value="UniProtKB-EC"/>
</dbReference>
<evidence type="ECO:0000256" key="8">
    <source>
        <dbReference type="ARBA" id="ARBA00023154"/>
    </source>
</evidence>
<gene>
    <name evidence="12" type="primary">dapA</name>
    <name evidence="14" type="ORF">J2Z81_002178</name>
</gene>
<evidence type="ECO:0000256" key="2">
    <source>
        <dbReference type="ARBA" id="ARBA00005120"/>
    </source>
</evidence>
<dbReference type="NCBIfam" id="TIGR02313">
    <property type="entry name" value="HpaI-NOT-DapA"/>
    <property type="match status" value="1"/>
</dbReference>
<comment type="pathway">
    <text evidence="2 12">Amino-acid biosynthesis; L-lysine biosynthesis via DAP pathway; (S)-tetrahydrodipicolinate from L-aspartate: step 3/4.</text>
</comment>
<keyword evidence="8 12" id="KW-0457">Lysine biosynthesis</keyword>
<sequence>MSKIEEVKQKLRGASIAPVITPFKEDESIDFDKFTELIDWQIKSGSHAISVTGTSGEPSSLSVEERVQVMEAAYKAIDGRVPFVPGTGSTNHQETMYLTKKAIEIGADAALVIVPYYNKPNQAALYKHYKTVADANDIPIIVYNIPGRTARNLEVETLAKLNQDCPNIIGVKESNKDFEHVNRVLLNCGRDFLLYSGIELLCYPMLAIGGAGSISATSNVAPAKVAEMHDAWNEGDLKRAQDLHYELMPLNDVLFKDTNPAPAKAALGILGKINPTLRMPMDVPTKELQDEIREVLKGYYAEDEIKDAVKN</sequence>
<comment type="similarity">
    <text evidence="3 12 13">Belongs to the DapA family.</text>
</comment>
<keyword evidence="10 12" id="KW-0704">Schiff base</keyword>
<dbReference type="SUPFAM" id="SSF51569">
    <property type="entry name" value="Aldolase"/>
    <property type="match status" value="1"/>
</dbReference>
<dbReference type="RefSeq" id="WP_029266707.1">
    <property type="nucleotide sequence ID" value="NZ_JAGIKX010000021.1"/>
</dbReference>
<evidence type="ECO:0000256" key="5">
    <source>
        <dbReference type="ARBA" id="ARBA00022490"/>
    </source>
</evidence>
<feature type="site" description="Part of a proton relay during catalysis" evidence="12">
    <location>
        <position position="117"/>
    </location>
</feature>
<evidence type="ECO:0000256" key="7">
    <source>
        <dbReference type="ARBA" id="ARBA00022915"/>
    </source>
</evidence>
<dbReference type="HAMAP" id="MF_00418">
    <property type="entry name" value="DapA"/>
    <property type="match status" value="1"/>
</dbReference>
<keyword evidence="9 12" id="KW-0456">Lyase</keyword>
<dbReference type="InterPro" id="IPR012691">
    <property type="entry name" value="HpaI_NOT_DapA"/>
</dbReference>
<comment type="function">
    <text evidence="1 12">Catalyzes the condensation of (S)-aspartate-beta-semialdehyde [(S)-ASA] and pyruvate to 4-hydroxy-tetrahydrodipicolinate (HTPA).</text>
</comment>
<dbReference type="Gene3D" id="3.20.20.70">
    <property type="entry name" value="Aldolase class I"/>
    <property type="match status" value="1"/>
</dbReference>
<evidence type="ECO:0000313" key="15">
    <source>
        <dbReference type="Proteomes" id="UP001519294"/>
    </source>
</evidence>
<dbReference type="PANTHER" id="PTHR12128">
    <property type="entry name" value="DIHYDRODIPICOLINATE SYNTHASE"/>
    <property type="match status" value="1"/>
</dbReference>
<protein>
    <recommendedName>
        <fullName evidence="4 12">4-hydroxy-tetrahydrodipicolinate synthase</fullName>
        <shortName evidence="12">HTPA synthase</shortName>
        <ecNumber evidence="4 12">4.3.3.7</ecNumber>
    </recommendedName>
</protein>
<dbReference type="PRINTS" id="PR00146">
    <property type="entry name" value="DHPICSNTHASE"/>
</dbReference>
<proteinExistence type="inferred from homology"/>
<reference evidence="14 15" key="1">
    <citation type="submission" date="2021-03" db="EMBL/GenBank/DDBJ databases">
        <title>Genomic Encyclopedia of Type Strains, Phase IV (KMG-IV): sequencing the most valuable type-strain genomes for metagenomic binning, comparative biology and taxonomic classification.</title>
        <authorList>
            <person name="Goeker M."/>
        </authorList>
    </citation>
    <scope>NUCLEOTIDE SEQUENCE [LARGE SCALE GENOMIC DNA]</scope>
    <source>
        <strain evidence="14 15">DSM 25790</strain>
    </source>
</reference>
<evidence type="ECO:0000256" key="1">
    <source>
        <dbReference type="ARBA" id="ARBA00003294"/>
    </source>
</evidence>
<evidence type="ECO:0000313" key="14">
    <source>
        <dbReference type="EMBL" id="MBP2258207.1"/>
    </source>
</evidence>
<comment type="subunit">
    <text evidence="12">Homotetramer; dimer of dimers.</text>
</comment>
<keyword evidence="6 12" id="KW-0028">Amino-acid biosynthesis</keyword>
<dbReference type="InterPro" id="IPR020625">
    <property type="entry name" value="Schiff_base-form_aldolases_AS"/>
</dbReference>
<evidence type="ECO:0000256" key="12">
    <source>
        <dbReference type="HAMAP-Rule" id="MF_00418"/>
    </source>
</evidence>
<comment type="caution">
    <text evidence="14">The sequence shown here is derived from an EMBL/GenBank/DDBJ whole genome shotgun (WGS) entry which is preliminary data.</text>
</comment>
<evidence type="ECO:0000256" key="6">
    <source>
        <dbReference type="ARBA" id="ARBA00022605"/>
    </source>
</evidence>
<dbReference type="NCBIfam" id="TIGR00674">
    <property type="entry name" value="dapA"/>
    <property type="match status" value="1"/>
</dbReference>
<dbReference type="InterPro" id="IPR013785">
    <property type="entry name" value="Aldolase_TIM"/>
</dbReference>
<keyword evidence="15" id="KW-1185">Reference proteome</keyword>
<dbReference type="SMART" id="SM01130">
    <property type="entry name" value="DHDPS"/>
    <property type="match status" value="1"/>
</dbReference>
<dbReference type="Proteomes" id="UP001519294">
    <property type="component" value="Unassembled WGS sequence"/>
</dbReference>
<evidence type="ECO:0000256" key="10">
    <source>
        <dbReference type="ARBA" id="ARBA00023270"/>
    </source>
</evidence>
<comment type="subcellular location">
    <subcellularLocation>
        <location evidence="12">Cytoplasm</location>
    </subcellularLocation>
</comment>
<keyword evidence="5 12" id="KW-0963">Cytoplasm</keyword>
<feature type="binding site" evidence="12">
    <location>
        <position position="55"/>
    </location>
    <ligand>
        <name>pyruvate</name>
        <dbReference type="ChEBI" id="CHEBI:15361"/>
    </ligand>
</feature>
<dbReference type="CDD" id="cd00950">
    <property type="entry name" value="DHDPS"/>
    <property type="match status" value="1"/>
</dbReference>
<feature type="active site" description="Schiff-base intermediate with substrate" evidence="12">
    <location>
        <position position="172"/>
    </location>
</feature>
<evidence type="ECO:0000256" key="11">
    <source>
        <dbReference type="ARBA" id="ARBA00047836"/>
    </source>
</evidence>
<dbReference type="EC" id="4.3.3.7" evidence="4 12"/>
<feature type="binding site" evidence="12">
    <location>
        <position position="214"/>
    </location>
    <ligand>
        <name>pyruvate</name>
        <dbReference type="ChEBI" id="CHEBI:15361"/>
    </ligand>
</feature>
<feature type="site" description="Part of a proton relay during catalysis" evidence="12">
    <location>
        <position position="54"/>
    </location>
</feature>
<accession>A0ABS4S9L0</accession>
<dbReference type="Pfam" id="PF00701">
    <property type="entry name" value="DHDPS"/>
    <property type="match status" value="1"/>
</dbReference>